<dbReference type="InterPro" id="IPR011009">
    <property type="entry name" value="Kinase-like_dom_sf"/>
</dbReference>
<comment type="catalytic activity">
    <reaction evidence="11">
        <text>L-seryl-[protein] + ATP = O-phospho-L-seryl-[protein] + ADP + H(+)</text>
        <dbReference type="Rhea" id="RHEA:17989"/>
        <dbReference type="Rhea" id="RHEA-COMP:9863"/>
        <dbReference type="Rhea" id="RHEA-COMP:11604"/>
        <dbReference type="ChEBI" id="CHEBI:15378"/>
        <dbReference type="ChEBI" id="CHEBI:29999"/>
        <dbReference type="ChEBI" id="CHEBI:30616"/>
        <dbReference type="ChEBI" id="CHEBI:83421"/>
        <dbReference type="ChEBI" id="CHEBI:456216"/>
        <dbReference type="EC" id="2.7.11.1"/>
    </reaction>
</comment>
<keyword evidence="5" id="KW-0808">Transferase</keyword>
<dbReference type="InterPro" id="IPR000719">
    <property type="entry name" value="Prot_kinase_dom"/>
</dbReference>
<comment type="subcellular location">
    <subcellularLocation>
        <location evidence="1">Host cytoplasm</location>
    </subcellularLocation>
</comment>
<dbReference type="GO" id="GO:0004674">
    <property type="term" value="F:protein serine/threonine kinase activity"/>
    <property type="evidence" value="ECO:0007669"/>
    <property type="project" value="UniProtKB-KW"/>
</dbReference>
<evidence type="ECO:0000313" key="16">
    <source>
        <dbReference type="Proteomes" id="UP000095280"/>
    </source>
</evidence>
<dbReference type="Gene3D" id="1.10.510.10">
    <property type="entry name" value="Transferase(Phosphotransferase) domain 1"/>
    <property type="match status" value="1"/>
</dbReference>
<dbReference type="PROSITE" id="PS00108">
    <property type="entry name" value="PROTEIN_KINASE_ST"/>
    <property type="match status" value="1"/>
</dbReference>
<keyword evidence="8 12" id="KW-0067">ATP-binding</keyword>
<dbReference type="InterPro" id="IPR008271">
    <property type="entry name" value="Ser/Thr_kinase_AS"/>
</dbReference>
<sequence>MSNWNRNVLLMQSAMASLFAEDEDSAPISFEVPKRQQQQSEVQEECLLTDQPPEWRHIDEFRRCYMVGMEIGRGGFGRVYNTTRRCDGAEFVVKVMEKSKLTWHKLPCDKLVPIEIVLLHMCRNVPPVEYYEGDREWLVVMQRVQKCKDLFDYISTKRYLDETEAKDLMRQLLHTLTECHEVGVLHRDIKDENLLVNLADGTLRLIDFGSGALLREADYVDFNGTRVYSPPEWIRHRRYNGKQAEVWSLGILLFDMVCGDVPFERDDQICDCTPLFKRKLSPECRDLINACLQADPAKRPSLQQMLHHPFLQREEAAVTQEVATQTQPMPPPPPPSSCASLEELESIASTSRIASAASSFSDYRGCQNRLCNKDSGYGASRIETAKPVRLTRCRLQITAITAPIRGTISRMLVPPMLAPSSPLAQRIINSPKATRSSAQDSTPPPEYL</sequence>
<organism evidence="16 17">
    <name type="scientific">Macrostomum lignano</name>
    <dbReference type="NCBI Taxonomy" id="282301"/>
    <lineage>
        <taxon>Eukaryota</taxon>
        <taxon>Metazoa</taxon>
        <taxon>Spiralia</taxon>
        <taxon>Lophotrochozoa</taxon>
        <taxon>Platyhelminthes</taxon>
        <taxon>Rhabditophora</taxon>
        <taxon>Macrostomorpha</taxon>
        <taxon>Macrostomida</taxon>
        <taxon>Macrostomidae</taxon>
        <taxon>Macrostomum</taxon>
    </lineage>
</organism>
<evidence type="ECO:0000256" key="8">
    <source>
        <dbReference type="ARBA" id="ARBA00022840"/>
    </source>
</evidence>
<dbReference type="Pfam" id="PF00069">
    <property type="entry name" value="Pkinase"/>
    <property type="match status" value="1"/>
</dbReference>
<name>A0A1I8IB80_9PLAT</name>
<keyword evidence="16" id="KW-1185">Reference proteome</keyword>
<evidence type="ECO:0000256" key="1">
    <source>
        <dbReference type="ARBA" id="ARBA00004192"/>
    </source>
</evidence>
<evidence type="ECO:0000256" key="11">
    <source>
        <dbReference type="ARBA" id="ARBA00048679"/>
    </source>
</evidence>
<evidence type="ECO:0000256" key="5">
    <source>
        <dbReference type="ARBA" id="ARBA00022679"/>
    </source>
</evidence>
<evidence type="ECO:0000256" key="6">
    <source>
        <dbReference type="ARBA" id="ARBA00022741"/>
    </source>
</evidence>
<dbReference type="AlphaFoldDB" id="A0A1I8IB80"/>
<evidence type="ECO:0000256" key="13">
    <source>
        <dbReference type="RuleBase" id="RU000304"/>
    </source>
</evidence>
<dbReference type="PANTHER" id="PTHR22984">
    <property type="entry name" value="SERINE/THREONINE-PROTEIN KINASE PIM"/>
    <property type="match status" value="1"/>
</dbReference>
<evidence type="ECO:0000256" key="14">
    <source>
        <dbReference type="SAM" id="MobiDB-lite"/>
    </source>
</evidence>
<keyword evidence="6 12" id="KW-0547">Nucleotide-binding</keyword>
<evidence type="ECO:0000256" key="12">
    <source>
        <dbReference type="PROSITE-ProRule" id="PRU10141"/>
    </source>
</evidence>
<dbReference type="SUPFAM" id="SSF56112">
    <property type="entry name" value="Protein kinase-like (PK-like)"/>
    <property type="match status" value="1"/>
</dbReference>
<dbReference type="WBParaSite" id="maker-uti_cns_0011042-snap-gene-0.2-mRNA-1">
    <property type="protein sequence ID" value="maker-uti_cns_0011042-snap-gene-0.2-mRNA-1"/>
    <property type="gene ID" value="maker-uti_cns_0011042-snap-gene-0.2"/>
</dbReference>
<dbReference type="GO" id="GO:0005737">
    <property type="term" value="C:cytoplasm"/>
    <property type="evidence" value="ECO:0007669"/>
    <property type="project" value="TreeGrafter"/>
</dbReference>
<protein>
    <recommendedName>
        <fullName evidence="3">Serine/threonine-protein kinase 1</fullName>
        <ecNumber evidence="2">2.7.11.1</ecNumber>
    </recommendedName>
</protein>
<dbReference type="PROSITE" id="PS50011">
    <property type="entry name" value="PROTEIN_KINASE_DOM"/>
    <property type="match status" value="1"/>
</dbReference>
<feature type="region of interest" description="Disordered" evidence="14">
    <location>
        <begin position="429"/>
        <end position="448"/>
    </location>
</feature>
<dbReference type="GO" id="GO:0005524">
    <property type="term" value="F:ATP binding"/>
    <property type="evidence" value="ECO:0007669"/>
    <property type="project" value="UniProtKB-UniRule"/>
</dbReference>
<feature type="binding site" evidence="12">
    <location>
        <position position="94"/>
    </location>
    <ligand>
        <name>ATP</name>
        <dbReference type="ChEBI" id="CHEBI:30616"/>
    </ligand>
</feature>
<dbReference type="SMART" id="SM00220">
    <property type="entry name" value="S_TKc"/>
    <property type="match status" value="1"/>
</dbReference>
<evidence type="ECO:0000256" key="9">
    <source>
        <dbReference type="ARBA" id="ARBA00023200"/>
    </source>
</evidence>
<feature type="compositionally biased region" description="Polar residues" evidence="14">
    <location>
        <begin position="429"/>
        <end position="441"/>
    </location>
</feature>
<evidence type="ECO:0000256" key="4">
    <source>
        <dbReference type="ARBA" id="ARBA00022527"/>
    </source>
</evidence>
<comment type="similarity">
    <text evidence="13">Belongs to the protein kinase superfamily.</text>
</comment>
<evidence type="ECO:0000256" key="2">
    <source>
        <dbReference type="ARBA" id="ARBA00012513"/>
    </source>
</evidence>
<accession>A0A1I8IB80</accession>
<comment type="catalytic activity">
    <reaction evidence="10">
        <text>L-threonyl-[protein] + ATP = O-phospho-L-threonyl-[protein] + ADP + H(+)</text>
        <dbReference type="Rhea" id="RHEA:46608"/>
        <dbReference type="Rhea" id="RHEA-COMP:11060"/>
        <dbReference type="Rhea" id="RHEA-COMP:11605"/>
        <dbReference type="ChEBI" id="CHEBI:15378"/>
        <dbReference type="ChEBI" id="CHEBI:30013"/>
        <dbReference type="ChEBI" id="CHEBI:30616"/>
        <dbReference type="ChEBI" id="CHEBI:61977"/>
        <dbReference type="ChEBI" id="CHEBI:456216"/>
        <dbReference type="EC" id="2.7.11.1"/>
    </reaction>
</comment>
<dbReference type="PANTHER" id="PTHR22984:SF25">
    <property type="entry name" value="PROTEIN KINASE DOMAIN-CONTAINING PROTEIN"/>
    <property type="match status" value="1"/>
</dbReference>
<keyword evidence="4 13" id="KW-0723">Serine/threonine-protein kinase</keyword>
<evidence type="ECO:0000259" key="15">
    <source>
        <dbReference type="PROSITE" id="PS50011"/>
    </source>
</evidence>
<dbReference type="PROSITE" id="PS00107">
    <property type="entry name" value="PROTEIN_KINASE_ATP"/>
    <property type="match status" value="1"/>
</dbReference>
<dbReference type="Gene3D" id="3.30.200.20">
    <property type="entry name" value="Phosphorylase Kinase, domain 1"/>
    <property type="match status" value="1"/>
</dbReference>
<evidence type="ECO:0000313" key="17">
    <source>
        <dbReference type="WBParaSite" id="maker-uti_cns_0011042-snap-gene-0.2-mRNA-1"/>
    </source>
</evidence>
<reference evidence="17" key="1">
    <citation type="submission" date="2016-11" db="UniProtKB">
        <authorList>
            <consortium name="WormBaseParasite"/>
        </authorList>
    </citation>
    <scope>IDENTIFICATION</scope>
</reference>
<dbReference type="Proteomes" id="UP000095280">
    <property type="component" value="Unplaced"/>
</dbReference>
<evidence type="ECO:0000256" key="3">
    <source>
        <dbReference type="ARBA" id="ARBA00016885"/>
    </source>
</evidence>
<proteinExistence type="inferred from homology"/>
<evidence type="ECO:0000256" key="10">
    <source>
        <dbReference type="ARBA" id="ARBA00047899"/>
    </source>
</evidence>
<evidence type="ECO:0000256" key="7">
    <source>
        <dbReference type="ARBA" id="ARBA00022777"/>
    </source>
</evidence>
<feature type="domain" description="Protein kinase" evidence="15">
    <location>
        <begin position="65"/>
        <end position="311"/>
    </location>
</feature>
<keyword evidence="9" id="KW-1035">Host cytoplasm</keyword>
<dbReference type="InterPro" id="IPR017441">
    <property type="entry name" value="Protein_kinase_ATP_BS"/>
</dbReference>
<dbReference type="GO" id="GO:0030430">
    <property type="term" value="C:host cell cytoplasm"/>
    <property type="evidence" value="ECO:0007669"/>
    <property type="project" value="UniProtKB-SubCell"/>
</dbReference>
<keyword evidence="7" id="KW-0418">Kinase</keyword>
<dbReference type="EC" id="2.7.11.1" evidence="2"/>
<dbReference type="InterPro" id="IPR051138">
    <property type="entry name" value="PIM_Ser/Thr_kinase"/>
</dbReference>